<dbReference type="GO" id="GO:0046970">
    <property type="term" value="F:histone H4K16 deacetylase activity, NAD-dependent"/>
    <property type="evidence" value="ECO:0007669"/>
    <property type="project" value="TreeGrafter"/>
</dbReference>
<feature type="binding site" evidence="7">
    <location>
        <position position="341"/>
    </location>
    <ligand>
        <name>Zn(2+)</name>
        <dbReference type="ChEBI" id="CHEBI:29105"/>
    </ligand>
</feature>
<organism evidence="10 11">
    <name type="scientific">Sordaria macrospora</name>
    <dbReference type="NCBI Taxonomy" id="5147"/>
    <lineage>
        <taxon>Eukaryota</taxon>
        <taxon>Fungi</taxon>
        <taxon>Dikarya</taxon>
        <taxon>Ascomycota</taxon>
        <taxon>Pezizomycotina</taxon>
        <taxon>Sordariomycetes</taxon>
        <taxon>Sordariomycetidae</taxon>
        <taxon>Sordariales</taxon>
        <taxon>Sordariaceae</taxon>
        <taxon>Sordaria</taxon>
    </lineage>
</organism>
<evidence type="ECO:0000256" key="1">
    <source>
        <dbReference type="ARBA" id="ARBA00001947"/>
    </source>
</evidence>
<dbReference type="InterPro" id="IPR029035">
    <property type="entry name" value="DHS-like_NAD/FAD-binding_dom"/>
</dbReference>
<sequence length="694" mass="77393">MDPSRRGVVNGAGAAAAAAIGSTGHNSSSGSGSGSGSNSKQGSSNTNNKNNNSTSAAPKKSSRMKEVVNYDDKRHLLDLEEDITHPVAHRQLNELEEHVNDLHESCWETESIFEEILEDITEDKFFTDDPEACTAEEAVEYRRLLRLVGPKVFVQRTVDAGVIPIKKLLTAFGIRAPAFLEGASDDAYFSLLTLAMAREIQKRAKLMKYNTIDDAVELLKRSKNIIVLTGAGISTSLGIPDFRSKGTGLYSKLEHLGLSDPQEVFDINIFRQDPNIFYSVARDILPNTERFSPTHAFIALLQQKGKLLTNYSQNIDNLEAKAGIHPDKLVQCHGSFATATCVKCGYKVPGESIFPEIKAGRIPRCRKCAQGSRTTNNSSRKRKLARDGTEKKPRRVKPGEYDSNSDSEFDHGGGSGTNTNNHFSSSADMYSSEHGSNTMGCGVMKPDITFFGEALPDEFSTRLTEHDRDLVDLVIVIGTSLKVAPVSEVVPFLPPHIPQIYISRTPVSHVNFDIDLLGDCDVVVSELCKRAGWDLEHEMIPEGQVIRTELAEGYNSRHVFTQIEPKPKPTVVAEITQHTPKEVAKEQREANREERRRKREEREREMREQEDIKAAAERVKKLEKRAEKERKREMKEREKEEASGKEKEKEKEKGVEKEGKKDKTVKEKVAKEKGKGLEKEKRKEQSSSVSTASE</sequence>
<dbReference type="InterPro" id="IPR026590">
    <property type="entry name" value="Ssirtuin_cat_dom"/>
</dbReference>
<dbReference type="PANTHER" id="PTHR11085">
    <property type="entry name" value="NAD-DEPENDENT PROTEIN DEACYLASE SIRTUIN-5, MITOCHONDRIAL-RELATED"/>
    <property type="match status" value="1"/>
</dbReference>
<dbReference type="EMBL" id="NMPR01000046">
    <property type="protein sequence ID" value="KAA8632898.1"/>
    <property type="molecule type" value="Genomic_DNA"/>
</dbReference>
<dbReference type="Gene3D" id="3.30.1600.10">
    <property type="entry name" value="SIR2/SIRT2 'Small Domain"/>
    <property type="match status" value="1"/>
</dbReference>
<feature type="compositionally biased region" description="Basic and acidic residues" evidence="8">
    <location>
        <begin position="579"/>
        <end position="685"/>
    </location>
</feature>
<comment type="cofactor">
    <cofactor evidence="1">
        <name>Zn(2+)</name>
        <dbReference type="ChEBI" id="CHEBI:29105"/>
    </cofactor>
</comment>
<dbReference type="InterPro" id="IPR050134">
    <property type="entry name" value="NAD-dep_sirtuin_deacylases"/>
</dbReference>
<dbReference type="PANTHER" id="PTHR11085:SF9">
    <property type="entry name" value="NAD-DEPENDENT PROTEIN DEACETYLASE SIRTUIN-1"/>
    <property type="match status" value="1"/>
</dbReference>
<dbReference type="PROSITE" id="PS50305">
    <property type="entry name" value="SIRTUIN"/>
    <property type="match status" value="1"/>
</dbReference>
<dbReference type="GO" id="GO:0070403">
    <property type="term" value="F:NAD+ binding"/>
    <property type="evidence" value="ECO:0007669"/>
    <property type="project" value="InterPro"/>
</dbReference>
<comment type="caution">
    <text evidence="10">The sequence shown here is derived from an EMBL/GenBank/DDBJ whole genome shotgun (WGS) entry which is preliminary data.</text>
</comment>
<dbReference type="GO" id="GO:0046872">
    <property type="term" value="F:metal ion binding"/>
    <property type="evidence" value="ECO:0007669"/>
    <property type="project" value="UniProtKB-KW"/>
</dbReference>
<accession>A0A8S8ZTX5</accession>
<dbReference type="Gene3D" id="3.40.50.1220">
    <property type="entry name" value="TPP-binding domain"/>
    <property type="match status" value="1"/>
</dbReference>
<evidence type="ECO:0000256" key="4">
    <source>
        <dbReference type="ARBA" id="ARBA00022723"/>
    </source>
</evidence>
<evidence type="ECO:0000313" key="11">
    <source>
        <dbReference type="Proteomes" id="UP000433876"/>
    </source>
</evidence>
<evidence type="ECO:0000256" key="3">
    <source>
        <dbReference type="ARBA" id="ARBA00022679"/>
    </source>
</evidence>
<name>A0A8S8ZTX5_SORMA</name>
<dbReference type="VEuPathDB" id="FungiDB:SMAC_03384"/>
<feature type="domain" description="Deacetylase sirtuin-type" evidence="9">
    <location>
        <begin position="205"/>
        <end position="534"/>
    </location>
</feature>
<evidence type="ECO:0000256" key="5">
    <source>
        <dbReference type="ARBA" id="ARBA00022833"/>
    </source>
</evidence>
<keyword evidence="4 7" id="KW-0479">Metal-binding</keyword>
<evidence type="ECO:0000313" key="10">
    <source>
        <dbReference type="EMBL" id="KAA8632898.1"/>
    </source>
</evidence>
<evidence type="ECO:0000259" key="9">
    <source>
        <dbReference type="PROSITE" id="PS50305"/>
    </source>
</evidence>
<feature type="active site" description="Proton acceptor" evidence="7">
    <location>
        <position position="333"/>
    </location>
</feature>
<dbReference type="Proteomes" id="UP000433876">
    <property type="component" value="Unassembled WGS sequence"/>
</dbReference>
<feature type="compositionally biased region" description="Low complexity" evidence="8">
    <location>
        <begin position="417"/>
        <end position="426"/>
    </location>
</feature>
<reference evidence="10 11" key="1">
    <citation type="submission" date="2017-07" db="EMBL/GenBank/DDBJ databases">
        <title>Genome sequence of the Sordaria macrospora wild type strain R19027.</title>
        <authorList>
            <person name="Nowrousian M."/>
            <person name="Teichert I."/>
            <person name="Kueck U."/>
        </authorList>
    </citation>
    <scope>NUCLEOTIDE SEQUENCE [LARGE SCALE GENOMIC DNA]</scope>
    <source>
        <strain evidence="10 11">R19027</strain>
        <tissue evidence="10">Mycelium</tissue>
    </source>
</reference>
<protein>
    <recommendedName>
        <fullName evidence="9">Deacetylase sirtuin-type domain-containing protein</fullName>
    </recommendedName>
</protein>
<feature type="binding site" evidence="7">
    <location>
        <position position="344"/>
    </location>
    <ligand>
        <name>Zn(2+)</name>
        <dbReference type="ChEBI" id="CHEBI:29105"/>
    </ligand>
</feature>
<dbReference type="Pfam" id="PF02146">
    <property type="entry name" value="SIR2"/>
    <property type="match status" value="1"/>
</dbReference>
<feature type="region of interest" description="Disordered" evidence="8">
    <location>
        <begin position="368"/>
        <end position="431"/>
    </location>
</feature>
<feature type="compositionally biased region" description="Low complexity" evidence="8">
    <location>
        <begin position="11"/>
        <end position="55"/>
    </location>
</feature>
<keyword evidence="3" id="KW-0808">Transferase</keyword>
<feature type="binding site" evidence="7">
    <location>
        <position position="365"/>
    </location>
    <ligand>
        <name>Zn(2+)</name>
        <dbReference type="ChEBI" id="CHEBI:29105"/>
    </ligand>
</feature>
<comment type="similarity">
    <text evidence="2">Belongs to the sirtuin family. Class I subfamily.</text>
</comment>
<proteinExistence type="inferred from homology"/>
<gene>
    <name evidence="10" type="ORF">SMACR_03384</name>
</gene>
<evidence type="ECO:0000256" key="7">
    <source>
        <dbReference type="PROSITE-ProRule" id="PRU00236"/>
    </source>
</evidence>
<dbReference type="InterPro" id="IPR026591">
    <property type="entry name" value="Sirtuin_cat_small_dom_sf"/>
</dbReference>
<feature type="binding site" evidence="7">
    <location>
        <position position="441"/>
    </location>
    <ligand>
        <name>Zn(2+)</name>
        <dbReference type="ChEBI" id="CHEBI:29105"/>
    </ligand>
</feature>
<evidence type="ECO:0000256" key="2">
    <source>
        <dbReference type="ARBA" id="ARBA00006924"/>
    </source>
</evidence>
<keyword evidence="6" id="KW-0520">NAD</keyword>
<feature type="region of interest" description="Disordered" evidence="8">
    <location>
        <begin position="575"/>
        <end position="694"/>
    </location>
</feature>
<feature type="region of interest" description="Disordered" evidence="8">
    <location>
        <begin position="1"/>
        <end position="67"/>
    </location>
</feature>
<keyword evidence="5 7" id="KW-0862">Zinc</keyword>
<dbReference type="GO" id="GO:0005634">
    <property type="term" value="C:nucleus"/>
    <property type="evidence" value="ECO:0007669"/>
    <property type="project" value="TreeGrafter"/>
</dbReference>
<dbReference type="InterPro" id="IPR003000">
    <property type="entry name" value="Sirtuin"/>
</dbReference>
<dbReference type="AlphaFoldDB" id="A0A8S8ZTX5"/>
<evidence type="ECO:0000256" key="8">
    <source>
        <dbReference type="SAM" id="MobiDB-lite"/>
    </source>
</evidence>
<dbReference type="SUPFAM" id="SSF52467">
    <property type="entry name" value="DHS-like NAD/FAD-binding domain"/>
    <property type="match status" value="1"/>
</dbReference>
<evidence type="ECO:0000256" key="6">
    <source>
        <dbReference type="ARBA" id="ARBA00023027"/>
    </source>
</evidence>